<keyword evidence="16" id="KW-1185">Reference proteome</keyword>
<evidence type="ECO:0000256" key="9">
    <source>
        <dbReference type="ARBA" id="ARBA00023002"/>
    </source>
</evidence>
<dbReference type="CDD" id="cd06198">
    <property type="entry name" value="FNR_like_3"/>
    <property type="match status" value="1"/>
</dbReference>
<keyword evidence="9" id="KW-0560">Oxidoreductase</keyword>
<dbReference type="SUPFAM" id="SSF63380">
    <property type="entry name" value="Riboflavin synthase domain-like"/>
    <property type="match status" value="1"/>
</dbReference>
<dbReference type="EMBL" id="FNVG01000004">
    <property type="protein sequence ID" value="SEF83537.1"/>
    <property type="molecule type" value="Genomic_DNA"/>
</dbReference>
<dbReference type="InterPro" id="IPR017927">
    <property type="entry name" value="FAD-bd_FR_type"/>
</dbReference>
<evidence type="ECO:0000256" key="1">
    <source>
        <dbReference type="ARBA" id="ARBA00001974"/>
    </source>
</evidence>
<dbReference type="InterPro" id="IPR039261">
    <property type="entry name" value="FNR_nucleotide-bd"/>
</dbReference>
<evidence type="ECO:0000313" key="15">
    <source>
        <dbReference type="EMBL" id="SEF83537.1"/>
    </source>
</evidence>
<dbReference type="Pfam" id="PF01794">
    <property type="entry name" value="Ferric_reduct"/>
    <property type="match status" value="1"/>
</dbReference>
<dbReference type="PANTHER" id="PTHR47354">
    <property type="entry name" value="NADH OXIDOREDUCTASE HCR"/>
    <property type="match status" value="1"/>
</dbReference>
<dbReference type="OrthoDB" id="9796486at2"/>
<dbReference type="RefSeq" id="WP_103879371.1">
    <property type="nucleotide sequence ID" value="NZ_FNVG01000004.1"/>
</dbReference>
<evidence type="ECO:0000313" key="16">
    <source>
        <dbReference type="Proteomes" id="UP000236721"/>
    </source>
</evidence>
<dbReference type="InterPro" id="IPR017938">
    <property type="entry name" value="Riboflavin_synthase-like_b-brl"/>
</dbReference>
<evidence type="ECO:0000256" key="10">
    <source>
        <dbReference type="ARBA" id="ARBA00023004"/>
    </source>
</evidence>
<dbReference type="Pfam" id="PF08022">
    <property type="entry name" value="FAD_binding_8"/>
    <property type="match status" value="1"/>
</dbReference>
<reference evidence="16" key="1">
    <citation type="submission" date="2016-10" db="EMBL/GenBank/DDBJ databases">
        <authorList>
            <person name="Varghese N."/>
            <person name="Submissions S."/>
        </authorList>
    </citation>
    <scope>NUCLEOTIDE SEQUENCE [LARGE SCALE GENOMIC DNA]</scope>
    <source>
        <strain evidence="16">CGMCC 1.7062</strain>
    </source>
</reference>
<name>A0A1H5VAT1_9VIBR</name>
<evidence type="ECO:0000256" key="11">
    <source>
        <dbReference type="ARBA" id="ARBA00023014"/>
    </source>
</evidence>
<keyword evidence="6" id="KW-0479">Metal-binding</keyword>
<feature type="transmembrane region" description="Helical" evidence="13">
    <location>
        <begin position="183"/>
        <end position="200"/>
    </location>
</feature>
<evidence type="ECO:0000256" key="6">
    <source>
        <dbReference type="ARBA" id="ARBA00022723"/>
    </source>
</evidence>
<organism evidence="15 16">
    <name type="scientific">Vibrio hangzhouensis</name>
    <dbReference type="NCBI Taxonomy" id="462991"/>
    <lineage>
        <taxon>Bacteria</taxon>
        <taxon>Pseudomonadati</taxon>
        <taxon>Pseudomonadota</taxon>
        <taxon>Gammaproteobacteria</taxon>
        <taxon>Vibrionales</taxon>
        <taxon>Vibrionaceae</taxon>
        <taxon>Vibrio</taxon>
    </lineage>
</organism>
<dbReference type="GO" id="GO:0016020">
    <property type="term" value="C:membrane"/>
    <property type="evidence" value="ECO:0007669"/>
    <property type="project" value="UniProtKB-SubCell"/>
</dbReference>
<sequence length="438" mass="50130">MFRFTAILTLLWLPSLLMNWDKLDNFFIWRHQLTIYTGLLGLGYMGLAVLLAMRFRWVEEKVKGLDKSYKLHKHLGIGAAISLFFHWLIIKSGQWLVDAGILERPTRGQQPVIEGINWHAIAEQVGDISFKIFLIFSIISLVQAISYRRFKFTHKIGGLLMIAGVFHTAFLLDWNIGTIPMNIAIAAISVVGIWCSWLSLSGRIGQKNQVDGKVKNVEAYSAQPDQKTAVRFSIHLKSDISYKEGQFAYLNFHDGEAPHPFSVLNFDAENRIIEFCVKDLGDYTHKLVNNLKVGQNVTVEGGYGAFQIPEFEKQAWVGAGIGIVPFISRLYWLKQKNEKQQLKLEKIHLFYCVNSEKEAFFRNEILSLLRKLDFIELHLITAENGELLDSELIIKKVKSKDFDTCFCGPQQFGQMLKTGLDAAGISENRFHIEYFKMR</sequence>
<dbReference type="Gene3D" id="3.40.50.80">
    <property type="entry name" value="Nucleotide-binding domain of ferredoxin-NADP reductase (FNR) module"/>
    <property type="match status" value="1"/>
</dbReference>
<dbReference type="GO" id="GO:0051537">
    <property type="term" value="F:2 iron, 2 sulfur cluster binding"/>
    <property type="evidence" value="ECO:0007669"/>
    <property type="project" value="UniProtKB-KW"/>
</dbReference>
<dbReference type="SUPFAM" id="SSF52343">
    <property type="entry name" value="Ferredoxin reductase-like, C-terminal NADP-linked domain"/>
    <property type="match status" value="1"/>
</dbReference>
<dbReference type="GO" id="GO:0016491">
    <property type="term" value="F:oxidoreductase activity"/>
    <property type="evidence" value="ECO:0007669"/>
    <property type="project" value="UniProtKB-KW"/>
</dbReference>
<evidence type="ECO:0000256" key="12">
    <source>
        <dbReference type="ARBA" id="ARBA00023136"/>
    </source>
</evidence>
<dbReference type="Gene3D" id="2.40.30.10">
    <property type="entry name" value="Translation factors"/>
    <property type="match status" value="1"/>
</dbReference>
<dbReference type="PROSITE" id="PS51384">
    <property type="entry name" value="FAD_FR"/>
    <property type="match status" value="1"/>
</dbReference>
<feature type="transmembrane region" description="Helical" evidence="13">
    <location>
        <begin position="128"/>
        <end position="147"/>
    </location>
</feature>
<evidence type="ECO:0000256" key="4">
    <source>
        <dbReference type="ARBA" id="ARBA00022692"/>
    </source>
</evidence>
<feature type="transmembrane region" description="Helical" evidence="13">
    <location>
        <begin position="74"/>
        <end position="90"/>
    </location>
</feature>
<comment type="subcellular location">
    <subcellularLocation>
        <location evidence="2">Membrane</location>
        <topology evidence="2">Multi-pass membrane protein</topology>
    </subcellularLocation>
</comment>
<evidence type="ECO:0000256" key="7">
    <source>
        <dbReference type="ARBA" id="ARBA00022827"/>
    </source>
</evidence>
<comment type="cofactor">
    <cofactor evidence="1">
        <name>FAD</name>
        <dbReference type="ChEBI" id="CHEBI:57692"/>
    </cofactor>
</comment>
<dbReference type="PANTHER" id="PTHR47354:SF8">
    <property type="entry name" value="1,2-PHENYLACETYL-COA EPOXIDASE, SUBUNIT E"/>
    <property type="match status" value="1"/>
</dbReference>
<evidence type="ECO:0000256" key="13">
    <source>
        <dbReference type="SAM" id="Phobius"/>
    </source>
</evidence>
<keyword evidence="11" id="KW-0411">Iron-sulfur</keyword>
<keyword evidence="5" id="KW-0001">2Fe-2S</keyword>
<keyword evidence="4 13" id="KW-0812">Transmembrane</keyword>
<evidence type="ECO:0000259" key="14">
    <source>
        <dbReference type="PROSITE" id="PS51384"/>
    </source>
</evidence>
<dbReference type="InterPro" id="IPR013112">
    <property type="entry name" value="FAD-bd_8"/>
</dbReference>
<keyword evidence="8 13" id="KW-1133">Transmembrane helix</keyword>
<feature type="domain" description="FAD-binding FR-type" evidence="14">
    <location>
        <begin position="207"/>
        <end position="309"/>
    </location>
</feature>
<keyword evidence="7" id="KW-0274">FAD</keyword>
<feature type="transmembrane region" description="Helical" evidence="13">
    <location>
        <begin position="33"/>
        <end position="53"/>
    </location>
</feature>
<keyword evidence="10" id="KW-0408">Iron</keyword>
<evidence type="ECO:0000256" key="5">
    <source>
        <dbReference type="ARBA" id="ARBA00022714"/>
    </source>
</evidence>
<feature type="transmembrane region" description="Helical" evidence="13">
    <location>
        <begin position="159"/>
        <end position="177"/>
    </location>
</feature>
<dbReference type="InterPro" id="IPR050415">
    <property type="entry name" value="MRET"/>
</dbReference>
<evidence type="ECO:0000256" key="3">
    <source>
        <dbReference type="ARBA" id="ARBA00022630"/>
    </source>
</evidence>
<evidence type="ECO:0000256" key="2">
    <source>
        <dbReference type="ARBA" id="ARBA00004141"/>
    </source>
</evidence>
<dbReference type="InterPro" id="IPR013130">
    <property type="entry name" value="Fe3_Rdtase_TM_dom"/>
</dbReference>
<dbReference type="GO" id="GO:0046872">
    <property type="term" value="F:metal ion binding"/>
    <property type="evidence" value="ECO:0007669"/>
    <property type="project" value="UniProtKB-KW"/>
</dbReference>
<accession>A0A1H5VAT1</accession>
<evidence type="ECO:0000256" key="8">
    <source>
        <dbReference type="ARBA" id="ARBA00022989"/>
    </source>
</evidence>
<gene>
    <name evidence="15" type="ORF">SAMN04488244_10497</name>
</gene>
<protein>
    <submittedName>
        <fullName evidence="15">Predicted ferric reductase</fullName>
    </submittedName>
</protein>
<keyword evidence="3" id="KW-0285">Flavoprotein</keyword>
<dbReference type="Proteomes" id="UP000236721">
    <property type="component" value="Unassembled WGS sequence"/>
</dbReference>
<dbReference type="AlphaFoldDB" id="A0A1H5VAT1"/>
<dbReference type="GO" id="GO:0050660">
    <property type="term" value="F:flavin adenine dinucleotide binding"/>
    <property type="evidence" value="ECO:0007669"/>
    <property type="project" value="TreeGrafter"/>
</dbReference>
<proteinExistence type="predicted"/>
<keyword evidence="12 13" id="KW-0472">Membrane</keyword>